<dbReference type="AlphaFoldDB" id="A0A3N0E7W1"/>
<evidence type="ECO:0000259" key="9">
    <source>
        <dbReference type="Pfam" id="PF00361"/>
    </source>
</evidence>
<keyword evidence="3" id="KW-1003">Cell membrane</keyword>
<evidence type="ECO:0000256" key="4">
    <source>
        <dbReference type="ARBA" id="ARBA00022692"/>
    </source>
</evidence>
<dbReference type="PANTHER" id="PTHR42703:SF1">
    <property type="entry name" value="NA(+)_H(+) ANTIPORTER SUBUNIT D1"/>
    <property type="match status" value="1"/>
</dbReference>
<feature type="transmembrane region" description="Helical" evidence="8">
    <location>
        <begin position="450"/>
        <end position="468"/>
    </location>
</feature>
<dbReference type="InterPro" id="IPR003918">
    <property type="entry name" value="NADH_UbQ_OxRdtase"/>
</dbReference>
<evidence type="ECO:0000256" key="3">
    <source>
        <dbReference type="ARBA" id="ARBA00022475"/>
    </source>
</evidence>
<feature type="transmembrane region" description="Helical" evidence="8">
    <location>
        <begin position="6"/>
        <end position="25"/>
    </location>
</feature>
<keyword evidence="11" id="KW-1185">Reference proteome</keyword>
<comment type="caution">
    <text evidence="10">The sequence shown here is derived from an EMBL/GenBank/DDBJ whole genome shotgun (WGS) entry which is preliminary data.</text>
</comment>
<evidence type="ECO:0000256" key="7">
    <source>
        <dbReference type="RuleBase" id="RU000320"/>
    </source>
</evidence>
<comment type="similarity">
    <text evidence="2">Belongs to the CPA3 antiporters (TC 2.A.63) subunit D family.</text>
</comment>
<feature type="transmembrane region" description="Helical" evidence="8">
    <location>
        <begin position="203"/>
        <end position="224"/>
    </location>
</feature>
<dbReference type="Pfam" id="PF00361">
    <property type="entry name" value="Proton_antipo_M"/>
    <property type="match status" value="1"/>
</dbReference>
<evidence type="ECO:0000256" key="2">
    <source>
        <dbReference type="ARBA" id="ARBA00005346"/>
    </source>
</evidence>
<evidence type="ECO:0000313" key="10">
    <source>
        <dbReference type="EMBL" id="RNL83870.1"/>
    </source>
</evidence>
<feature type="transmembrane region" description="Helical" evidence="8">
    <location>
        <begin position="131"/>
        <end position="150"/>
    </location>
</feature>
<feature type="transmembrane region" description="Helical" evidence="8">
    <location>
        <begin position="397"/>
        <end position="420"/>
    </location>
</feature>
<feature type="transmembrane region" description="Helical" evidence="8">
    <location>
        <begin position="265"/>
        <end position="286"/>
    </location>
</feature>
<keyword evidence="5 8" id="KW-1133">Transmembrane helix</keyword>
<protein>
    <submittedName>
        <fullName evidence="10">Monovalent cation/H+ antiporter subunit D family protein</fullName>
    </submittedName>
</protein>
<organism evidence="10 11">
    <name type="scientific">Halostreptopolyspora alba</name>
    <dbReference type="NCBI Taxonomy" id="2487137"/>
    <lineage>
        <taxon>Bacteria</taxon>
        <taxon>Bacillati</taxon>
        <taxon>Actinomycetota</taxon>
        <taxon>Actinomycetes</taxon>
        <taxon>Streptosporangiales</taxon>
        <taxon>Nocardiopsidaceae</taxon>
        <taxon>Halostreptopolyspora</taxon>
    </lineage>
</organism>
<feature type="transmembrane region" description="Helical" evidence="8">
    <location>
        <begin position="71"/>
        <end position="100"/>
    </location>
</feature>
<feature type="transmembrane region" description="Helical" evidence="8">
    <location>
        <begin position="362"/>
        <end position="385"/>
    </location>
</feature>
<name>A0A3N0E7W1_9ACTN</name>
<dbReference type="GO" id="GO:0008137">
    <property type="term" value="F:NADH dehydrogenase (ubiquinone) activity"/>
    <property type="evidence" value="ECO:0007669"/>
    <property type="project" value="InterPro"/>
</dbReference>
<feature type="transmembrane region" description="Helical" evidence="8">
    <location>
        <begin position="32"/>
        <end position="51"/>
    </location>
</feature>
<proteinExistence type="inferred from homology"/>
<evidence type="ECO:0000256" key="1">
    <source>
        <dbReference type="ARBA" id="ARBA00004651"/>
    </source>
</evidence>
<feature type="transmembrane region" description="Helical" evidence="8">
    <location>
        <begin position="162"/>
        <end position="183"/>
    </location>
</feature>
<evidence type="ECO:0000256" key="6">
    <source>
        <dbReference type="ARBA" id="ARBA00023136"/>
    </source>
</evidence>
<dbReference type="GO" id="GO:0005886">
    <property type="term" value="C:plasma membrane"/>
    <property type="evidence" value="ECO:0007669"/>
    <property type="project" value="UniProtKB-SubCell"/>
</dbReference>
<sequence length="496" mass="51439">MTGVLLPLTVAVPLLAAAMLATVGTARFPRRAVLVVVLAGLLASNASLVGAVRGGRVIEHDVGSWPGGIAITFAVDLFSALMLVLTALVTLSCVAVAVATEVGRNRYFPSLVLVLYAGVCGALLTADLFNLFVFVEVMLAPSYVLISVFGGRSRIAAGRLYVVVNLLASTVLLAGIAAVYGLVGTVNLGDLAGAARSPAVALAAGIVLVAFLVKAAAFPVYGWLPNTYSATSPVVAALFSGLHTKVGVYAIYRIYALLYDGEPRYLALLVTIATITMAVGVLGAVGEHTAGTILTFNMVSGIGYVLLGVALFGPVGTSAGMFYLAHHMVVMASLLLATGAVLATYGSQHLDQLGGVARREPLLGVTFIGAAFSLAGVPPFSGFVAKFAVIRAAVIEGQYIAAVTALVVGFVALASVLKIWRNVFWGRMAREEGERKRSMPLAEMPRVRRALVLPPLLLTLLSLAMGVGGEPLLAMTERAATGLVDTQRYVAEVAGR</sequence>
<accession>A0A3N0E7W1</accession>
<dbReference type="OrthoDB" id="9768329at2"/>
<feature type="domain" description="NADH:quinone oxidoreductase/Mrp antiporter transmembrane" evidence="9">
    <location>
        <begin position="127"/>
        <end position="407"/>
    </location>
</feature>
<dbReference type="Proteomes" id="UP000269198">
    <property type="component" value="Unassembled WGS sequence"/>
</dbReference>
<reference evidence="10 11" key="1">
    <citation type="submission" date="2018-11" db="EMBL/GenBank/DDBJ databases">
        <title>The genome draft of YIM 96095.</title>
        <authorList>
            <person name="Tang S.-K."/>
            <person name="Chunyu W.-X."/>
            <person name="Feng Y.-Z."/>
        </authorList>
    </citation>
    <scope>NUCLEOTIDE SEQUENCE [LARGE SCALE GENOMIC DNA]</scope>
    <source>
        <strain evidence="10 11">YIM 96095</strain>
    </source>
</reference>
<evidence type="ECO:0000256" key="5">
    <source>
        <dbReference type="ARBA" id="ARBA00022989"/>
    </source>
</evidence>
<dbReference type="InterPro" id="IPR050586">
    <property type="entry name" value="CPA3_Na-H_Antiporter_D"/>
</dbReference>
<dbReference type="PANTHER" id="PTHR42703">
    <property type="entry name" value="NADH DEHYDROGENASE"/>
    <property type="match status" value="1"/>
</dbReference>
<dbReference type="EMBL" id="RJMB01000014">
    <property type="protein sequence ID" value="RNL83870.1"/>
    <property type="molecule type" value="Genomic_DNA"/>
</dbReference>
<gene>
    <name evidence="10" type="ORF">EFW17_14830</name>
</gene>
<feature type="transmembrane region" description="Helical" evidence="8">
    <location>
        <begin position="293"/>
        <end position="315"/>
    </location>
</feature>
<comment type="subcellular location">
    <subcellularLocation>
        <location evidence="1">Cell membrane</location>
        <topology evidence="1">Multi-pass membrane protein</topology>
    </subcellularLocation>
    <subcellularLocation>
        <location evidence="7">Membrane</location>
        <topology evidence="7">Multi-pass membrane protein</topology>
    </subcellularLocation>
</comment>
<dbReference type="InterPro" id="IPR001750">
    <property type="entry name" value="ND/Mrp_TM"/>
</dbReference>
<feature type="transmembrane region" description="Helical" evidence="8">
    <location>
        <begin position="236"/>
        <end position="259"/>
    </location>
</feature>
<feature type="transmembrane region" description="Helical" evidence="8">
    <location>
        <begin position="321"/>
        <end position="342"/>
    </location>
</feature>
<keyword evidence="4 7" id="KW-0812">Transmembrane</keyword>
<dbReference type="GO" id="GO:0042773">
    <property type="term" value="P:ATP synthesis coupled electron transport"/>
    <property type="evidence" value="ECO:0007669"/>
    <property type="project" value="InterPro"/>
</dbReference>
<evidence type="ECO:0000256" key="8">
    <source>
        <dbReference type="SAM" id="Phobius"/>
    </source>
</evidence>
<dbReference type="PRINTS" id="PR01437">
    <property type="entry name" value="NUOXDRDTASE4"/>
</dbReference>
<dbReference type="RefSeq" id="WP_123201984.1">
    <property type="nucleotide sequence ID" value="NZ_RJMB01000014.1"/>
</dbReference>
<evidence type="ECO:0000313" key="11">
    <source>
        <dbReference type="Proteomes" id="UP000269198"/>
    </source>
</evidence>
<feature type="transmembrane region" description="Helical" evidence="8">
    <location>
        <begin position="107"/>
        <end position="125"/>
    </location>
</feature>
<keyword evidence="6 8" id="KW-0472">Membrane</keyword>